<dbReference type="InterPro" id="IPR036236">
    <property type="entry name" value="Znf_C2H2_sf"/>
</dbReference>
<evidence type="ECO:0000256" key="3">
    <source>
        <dbReference type="ARBA" id="ARBA00022771"/>
    </source>
</evidence>
<evidence type="ECO:0000256" key="5">
    <source>
        <dbReference type="PROSITE-ProRule" id="PRU00042"/>
    </source>
</evidence>
<dbReference type="OrthoDB" id="3437960at2759"/>
<organism evidence="8 9">
    <name type="scientific">Leptobrachium leishanense</name>
    <name type="common">Leishan spiny toad</name>
    <dbReference type="NCBI Taxonomy" id="445787"/>
    <lineage>
        <taxon>Eukaryota</taxon>
        <taxon>Metazoa</taxon>
        <taxon>Chordata</taxon>
        <taxon>Craniata</taxon>
        <taxon>Vertebrata</taxon>
        <taxon>Euteleostomi</taxon>
        <taxon>Amphibia</taxon>
        <taxon>Batrachia</taxon>
        <taxon>Anura</taxon>
        <taxon>Pelobatoidea</taxon>
        <taxon>Megophryidae</taxon>
        <taxon>Leptobrachium</taxon>
    </lineage>
</organism>
<evidence type="ECO:0000256" key="6">
    <source>
        <dbReference type="SAM" id="MobiDB-lite"/>
    </source>
</evidence>
<dbReference type="SUPFAM" id="SSF57667">
    <property type="entry name" value="beta-beta-alpha zinc fingers"/>
    <property type="match status" value="2"/>
</dbReference>
<dbReference type="Pfam" id="PF00096">
    <property type="entry name" value="zf-C2H2"/>
    <property type="match status" value="2"/>
</dbReference>
<evidence type="ECO:0000256" key="1">
    <source>
        <dbReference type="ARBA" id="ARBA00022723"/>
    </source>
</evidence>
<dbReference type="Gene3D" id="3.30.160.60">
    <property type="entry name" value="Classic Zinc Finger"/>
    <property type="match status" value="5"/>
</dbReference>
<dbReference type="GO" id="GO:0005634">
    <property type="term" value="C:nucleus"/>
    <property type="evidence" value="ECO:0007669"/>
    <property type="project" value="TreeGrafter"/>
</dbReference>
<dbReference type="GeneTree" id="ENSGT01150000286939"/>
<dbReference type="FunFam" id="3.30.160.60:FF:002343">
    <property type="entry name" value="Zinc finger protein 33A"/>
    <property type="match status" value="2"/>
</dbReference>
<dbReference type="PANTHER" id="PTHR24408:SF65">
    <property type="entry name" value="C2H2-TYPE DOMAIN-CONTAINING PROTEIN"/>
    <property type="match status" value="1"/>
</dbReference>
<feature type="region of interest" description="Disordered" evidence="6">
    <location>
        <begin position="1"/>
        <end position="23"/>
    </location>
</feature>
<evidence type="ECO:0000256" key="2">
    <source>
        <dbReference type="ARBA" id="ARBA00022737"/>
    </source>
</evidence>
<reference evidence="8" key="1">
    <citation type="submission" date="2025-08" db="UniProtKB">
        <authorList>
            <consortium name="Ensembl"/>
        </authorList>
    </citation>
    <scope>IDENTIFICATION</scope>
</reference>
<sequence length="191" mass="21758">MHVTLLKFQNNNNSEQAKATPNPAYTLMSSENGSILDIDIYPHTGYSQTEYPPTDITKEPASREKGTLVEKPYKRIEHRKGFPFKTELATHRRNHAGEKPFKCTECGKCFTRASPLASHKAIHTREKSHRCDECGKCFPLKSRLKSFSRASDLAAHERIHTGEKLFLCGDCGKGFTRRYNLVQHQKIHTRG</sequence>
<dbReference type="SMART" id="SM00355">
    <property type="entry name" value="ZnF_C2H2"/>
    <property type="match status" value="3"/>
</dbReference>
<feature type="domain" description="C2H2-type" evidence="7">
    <location>
        <begin position="73"/>
        <end position="100"/>
    </location>
</feature>
<feature type="compositionally biased region" description="Polar residues" evidence="6">
    <location>
        <begin position="7"/>
        <end position="19"/>
    </location>
</feature>
<protein>
    <recommendedName>
        <fullName evidence="7">C2H2-type domain-containing protein</fullName>
    </recommendedName>
</protein>
<evidence type="ECO:0000313" key="8">
    <source>
        <dbReference type="Ensembl" id="ENSLLEP00000034349.1"/>
    </source>
</evidence>
<feature type="domain" description="C2H2-type" evidence="7">
    <location>
        <begin position="101"/>
        <end position="128"/>
    </location>
</feature>
<name>A0A8C5Q9P2_9ANUR</name>
<keyword evidence="1" id="KW-0479">Metal-binding</keyword>
<dbReference type="Proteomes" id="UP000694569">
    <property type="component" value="Unplaced"/>
</dbReference>
<reference evidence="8" key="2">
    <citation type="submission" date="2025-09" db="UniProtKB">
        <authorList>
            <consortium name="Ensembl"/>
        </authorList>
    </citation>
    <scope>IDENTIFICATION</scope>
</reference>
<dbReference type="GO" id="GO:0008270">
    <property type="term" value="F:zinc ion binding"/>
    <property type="evidence" value="ECO:0007669"/>
    <property type="project" value="UniProtKB-KW"/>
</dbReference>
<dbReference type="Ensembl" id="ENSLLET00000035657.1">
    <property type="protein sequence ID" value="ENSLLEP00000034349.1"/>
    <property type="gene ID" value="ENSLLEG00000021688.1"/>
</dbReference>
<accession>A0A8C5Q9P2</accession>
<feature type="domain" description="C2H2-type" evidence="7">
    <location>
        <begin position="166"/>
        <end position="191"/>
    </location>
</feature>
<dbReference type="GO" id="GO:0043565">
    <property type="term" value="F:sequence-specific DNA binding"/>
    <property type="evidence" value="ECO:0007669"/>
    <property type="project" value="TreeGrafter"/>
</dbReference>
<dbReference type="GO" id="GO:0000981">
    <property type="term" value="F:DNA-binding transcription factor activity, RNA polymerase II-specific"/>
    <property type="evidence" value="ECO:0007669"/>
    <property type="project" value="TreeGrafter"/>
</dbReference>
<keyword evidence="4" id="KW-0862">Zinc</keyword>
<dbReference type="InterPro" id="IPR013087">
    <property type="entry name" value="Znf_C2H2_type"/>
</dbReference>
<dbReference type="PROSITE" id="PS50157">
    <property type="entry name" value="ZINC_FINGER_C2H2_2"/>
    <property type="match status" value="4"/>
</dbReference>
<dbReference type="PANTHER" id="PTHR24408">
    <property type="entry name" value="ZINC FINGER PROTEIN"/>
    <property type="match status" value="1"/>
</dbReference>
<dbReference type="AlphaFoldDB" id="A0A8C5Q9P2"/>
<feature type="domain" description="C2H2-type" evidence="7">
    <location>
        <begin position="129"/>
        <end position="165"/>
    </location>
</feature>
<dbReference type="PROSITE" id="PS00028">
    <property type="entry name" value="ZINC_FINGER_C2H2_1"/>
    <property type="match status" value="2"/>
</dbReference>
<proteinExistence type="predicted"/>
<keyword evidence="3 5" id="KW-0863">Zinc-finger</keyword>
<evidence type="ECO:0000313" key="9">
    <source>
        <dbReference type="Proteomes" id="UP000694569"/>
    </source>
</evidence>
<evidence type="ECO:0000256" key="4">
    <source>
        <dbReference type="ARBA" id="ARBA00022833"/>
    </source>
</evidence>
<keyword evidence="9" id="KW-1185">Reference proteome</keyword>
<evidence type="ECO:0000259" key="7">
    <source>
        <dbReference type="PROSITE" id="PS50157"/>
    </source>
</evidence>
<keyword evidence="2" id="KW-0677">Repeat</keyword>